<dbReference type="EMBL" id="JBBPBN010000002">
    <property type="protein sequence ID" value="KAK9044532.1"/>
    <property type="molecule type" value="Genomic_DNA"/>
</dbReference>
<reference evidence="1 2" key="1">
    <citation type="journal article" date="2024" name="G3 (Bethesda)">
        <title>Genome assembly of Hibiscus sabdariffa L. provides insights into metabolisms of medicinal natural products.</title>
        <authorList>
            <person name="Kim T."/>
        </authorList>
    </citation>
    <scope>NUCLEOTIDE SEQUENCE [LARGE SCALE GENOMIC DNA]</scope>
    <source>
        <strain evidence="1">TK-2024</strain>
        <tissue evidence="1">Old leaves</tissue>
    </source>
</reference>
<accession>A0ABR2U474</accession>
<sequence>MEKSLNGWDDIEMNIAPVSLLENIPYDKCLVRKWEYMSEDSSSEQKLTKKVVASRGVVGERFPKLAMEVPSRSSPVGPGSEPTLTRTVVIVVGPSFPDPVECIIVVDGGWDLHEFFLLQSHLGNYLKILEEERKELRARVENSAAWEFSLIERIKSTEASLNSSKEENLELRG</sequence>
<dbReference type="Proteomes" id="UP001396334">
    <property type="component" value="Unassembled WGS sequence"/>
</dbReference>
<protein>
    <submittedName>
        <fullName evidence="1">Uncharacterized protein</fullName>
    </submittedName>
</protein>
<gene>
    <name evidence="1" type="ORF">V6N11_058431</name>
</gene>
<keyword evidence="2" id="KW-1185">Reference proteome</keyword>
<organism evidence="1 2">
    <name type="scientific">Hibiscus sabdariffa</name>
    <name type="common">roselle</name>
    <dbReference type="NCBI Taxonomy" id="183260"/>
    <lineage>
        <taxon>Eukaryota</taxon>
        <taxon>Viridiplantae</taxon>
        <taxon>Streptophyta</taxon>
        <taxon>Embryophyta</taxon>
        <taxon>Tracheophyta</taxon>
        <taxon>Spermatophyta</taxon>
        <taxon>Magnoliopsida</taxon>
        <taxon>eudicotyledons</taxon>
        <taxon>Gunneridae</taxon>
        <taxon>Pentapetalae</taxon>
        <taxon>rosids</taxon>
        <taxon>malvids</taxon>
        <taxon>Malvales</taxon>
        <taxon>Malvaceae</taxon>
        <taxon>Malvoideae</taxon>
        <taxon>Hibiscus</taxon>
    </lineage>
</organism>
<comment type="caution">
    <text evidence="1">The sequence shown here is derived from an EMBL/GenBank/DDBJ whole genome shotgun (WGS) entry which is preliminary data.</text>
</comment>
<proteinExistence type="predicted"/>
<name>A0ABR2U474_9ROSI</name>
<evidence type="ECO:0000313" key="1">
    <source>
        <dbReference type="EMBL" id="KAK9044532.1"/>
    </source>
</evidence>
<evidence type="ECO:0000313" key="2">
    <source>
        <dbReference type="Proteomes" id="UP001396334"/>
    </source>
</evidence>